<keyword evidence="2" id="KW-0090">Biological rhythms</keyword>
<comment type="caution">
    <text evidence="5">The sequence shown here is derived from an EMBL/GenBank/DDBJ whole genome shotgun (WGS) entry which is preliminary data.</text>
</comment>
<dbReference type="Pfam" id="PF06585">
    <property type="entry name" value="JHBP"/>
    <property type="match status" value="1"/>
</dbReference>
<evidence type="ECO:0000313" key="5">
    <source>
        <dbReference type="EMBL" id="KAK5646927.1"/>
    </source>
</evidence>
<accession>A0AAN7ZLH5</accession>
<comment type="similarity">
    <text evidence="3">Belongs to the TO family.</text>
</comment>
<dbReference type="SMART" id="SM00700">
    <property type="entry name" value="JHBP"/>
    <property type="match status" value="1"/>
</dbReference>
<dbReference type="PANTHER" id="PTHR11008:SF14">
    <property type="entry name" value="CIRCADIAN CLOCK-CONTROLLED PROTEIN-LIKE PROTEIN"/>
    <property type="match status" value="1"/>
</dbReference>
<gene>
    <name evidence="5" type="ORF">RI129_005391</name>
</gene>
<dbReference type="FunFam" id="3.15.10.30:FF:000001">
    <property type="entry name" value="Takeout-like protein 1"/>
    <property type="match status" value="1"/>
</dbReference>
<protein>
    <submittedName>
        <fullName evidence="5">Uncharacterized protein</fullName>
    </submittedName>
</protein>
<dbReference type="Proteomes" id="UP001329430">
    <property type="component" value="Chromosome 3"/>
</dbReference>
<sequence length="247" mass="27866">MMLVIFLLQFCFFSTPSLSADLPPYINICKKTEPDMSKCMVDSTDNLMPYLVRGIPELNYPPVDPLHCRNVSVTIGESSIKIEAHLANGVITGLKDMKMLDCHPNFDTGVIETKVIIPKMNLKADYNLKGKILLFDIDGEGITEFNSTNMIVIITQYGRYHTKEGAKYMKFDKTSIKVDAEDMSVNFSNLFRNNEAITQSINQAINDNIKTLKEELDILIAQTIETVVIGDYVAIYDMFPIDTLFPN</sequence>
<dbReference type="Gene3D" id="3.15.10.30">
    <property type="entry name" value="Haemolymph juvenile hormone binding protein"/>
    <property type="match status" value="1"/>
</dbReference>
<feature type="chain" id="PRO_5042986459" evidence="4">
    <location>
        <begin position="20"/>
        <end position="247"/>
    </location>
</feature>
<reference evidence="5 6" key="1">
    <citation type="journal article" date="2024" name="Insects">
        <title>An Improved Chromosome-Level Genome Assembly of the Firefly Pyrocoelia pectoralis.</title>
        <authorList>
            <person name="Fu X."/>
            <person name="Meyer-Rochow V.B."/>
            <person name="Ballantyne L."/>
            <person name="Zhu X."/>
        </authorList>
    </citation>
    <scope>NUCLEOTIDE SEQUENCE [LARGE SCALE GENOMIC DNA]</scope>
    <source>
        <strain evidence="5">XCY_ONT2</strain>
    </source>
</reference>
<dbReference type="EMBL" id="JAVRBK010000003">
    <property type="protein sequence ID" value="KAK5646927.1"/>
    <property type="molecule type" value="Genomic_DNA"/>
</dbReference>
<evidence type="ECO:0000256" key="4">
    <source>
        <dbReference type="SAM" id="SignalP"/>
    </source>
</evidence>
<dbReference type="PANTHER" id="PTHR11008">
    <property type="entry name" value="PROTEIN TAKEOUT-LIKE PROTEIN"/>
    <property type="match status" value="1"/>
</dbReference>
<keyword evidence="6" id="KW-1185">Reference proteome</keyword>
<feature type="signal peptide" evidence="4">
    <location>
        <begin position="1"/>
        <end position="19"/>
    </location>
</feature>
<dbReference type="GO" id="GO:0005615">
    <property type="term" value="C:extracellular space"/>
    <property type="evidence" value="ECO:0007669"/>
    <property type="project" value="TreeGrafter"/>
</dbReference>
<dbReference type="InterPro" id="IPR010562">
    <property type="entry name" value="Haemolymph_juvenile_hormone-bd"/>
</dbReference>
<evidence type="ECO:0000256" key="3">
    <source>
        <dbReference type="ARBA" id="ARBA00060902"/>
    </source>
</evidence>
<keyword evidence="1 4" id="KW-0732">Signal</keyword>
<organism evidence="5 6">
    <name type="scientific">Pyrocoelia pectoralis</name>
    <dbReference type="NCBI Taxonomy" id="417401"/>
    <lineage>
        <taxon>Eukaryota</taxon>
        <taxon>Metazoa</taxon>
        <taxon>Ecdysozoa</taxon>
        <taxon>Arthropoda</taxon>
        <taxon>Hexapoda</taxon>
        <taxon>Insecta</taxon>
        <taxon>Pterygota</taxon>
        <taxon>Neoptera</taxon>
        <taxon>Endopterygota</taxon>
        <taxon>Coleoptera</taxon>
        <taxon>Polyphaga</taxon>
        <taxon>Elateriformia</taxon>
        <taxon>Elateroidea</taxon>
        <taxon>Lampyridae</taxon>
        <taxon>Lampyrinae</taxon>
        <taxon>Pyrocoelia</taxon>
    </lineage>
</organism>
<evidence type="ECO:0000256" key="1">
    <source>
        <dbReference type="ARBA" id="ARBA00022729"/>
    </source>
</evidence>
<evidence type="ECO:0000256" key="2">
    <source>
        <dbReference type="ARBA" id="ARBA00023108"/>
    </source>
</evidence>
<dbReference type="AlphaFoldDB" id="A0AAN7ZLH5"/>
<evidence type="ECO:0000313" key="6">
    <source>
        <dbReference type="Proteomes" id="UP001329430"/>
    </source>
</evidence>
<dbReference type="InterPro" id="IPR038606">
    <property type="entry name" value="To_sf"/>
</dbReference>
<dbReference type="GO" id="GO:0007623">
    <property type="term" value="P:circadian rhythm"/>
    <property type="evidence" value="ECO:0007669"/>
    <property type="project" value="UniProtKB-ARBA"/>
</dbReference>
<proteinExistence type="inferred from homology"/>
<name>A0AAN7ZLH5_9COLE</name>